<sequence length="507" mass="56981">HRDTEYSQLMQPFSQWFPPPPSPTFVKLAPIALAQQLYATLSLLLAGEATSVHVLPVLIDYVLADVENSVLINALHVIFALIQSSSRLRQALVDKRPTTFSRIMRGTEPLHRPPVEHFETTTKIVDIPALKTKCVNALTRVLKHHVHQPSVLEYGLATVSLWASLSLQSLEPILPILQDILLSPKASSEVQVQTLMLLMDLLRTEAYFQIWARQKQLVPLVLLKSPQKLTVLHSSVHLTLLKFIDFIIMTYGLTGATTIVSHEPNTTSVVSPIITLVEQGILAINNDDIDTETKLIHQELIRTGFQLLSAFEQYVELRCQVSEPKQLAVLYFILNYIEFAHPRDAMTALALRSVLQTPPQVNYVAVVDVHDPTGTIADEEALVYYNNAEKILERFGCSTKYSLYTCDDCRDAYKYWVCAVKFQRCGGSNLKATAVCPSVDGDCNPFRTRTCLSICEDVIRKCPYVLKFDCPSEETEYFSSDISICNRLDRTQNPDNPSLDWPGTFAS</sequence>
<dbReference type="InterPro" id="IPR016024">
    <property type="entry name" value="ARM-type_fold"/>
</dbReference>
<evidence type="ECO:0000256" key="2">
    <source>
        <dbReference type="ARBA" id="ARBA00022692"/>
    </source>
</evidence>
<dbReference type="STRING" id="74557.A0A1W0A6E4"/>
<reference evidence="7 8" key="1">
    <citation type="journal article" date="2014" name="Genome Biol. Evol.">
        <title>The secreted proteins of Achlya hypogyna and Thraustotheca clavata identify the ancestral oomycete secretome and reveal gene acquisitions by horizontal gene transfer.</title>
        <authorList>
            <person name="Misner I."/>
            <person name="Blouin N."/>
            <person name="Leonard G."/>
            <person name="Richards T.A."/>
            <person name="Lane C.E."/>
        </authorList>
    </citation>
    <scope>NUCLEOTIDE SEQUENCE [LARGE SCALE GENOMIC DNA]</scope>
    <source>
        <strain evidence="7 8">ATCC 34112</strain>
    </source>
</reference>
<evidence type="ECO:0000313" key="7">
    <source>
        <dbReference type="EMBL" id="OQS05769.1"/>
    </source>
</evidence>
<accession>A0A1W0A6E4</accession>
<dbReference type="Pfam" id="PF12929">
    <property type="entry name" value="Mid1"/>
    <property type="match status" value="1"/>
</dbReference>
<evidence type="ECO:0000256" key="1">
    <source>
        <dbReference type="ARBA" id="ARBA00004141"/>
    </source>
</evidence>
<evidence type="ECO:0000256" key="3">
    <source>
        <dbReference type="ARBA" id="ARBA00022989"/>
    </source>
</evidence>
<feature type="non-terminal residue" evidence="7">
    <location>
        <position position="1"/>
    </location>
</feature>
<dbReference type="Gene3D" id="1.25.10.10">
    <property type="entry name" value="Leucine-rich Repeat Variant"/>
    <property type="match status" value="1"/>
</dbReference>
<comment type="caution">
    <text evidence="7">The sequence shown here is derived from an EMBL/GenBank/DDBJ whole genome shotgun (WGS) entry which is preliminary data.</text>
</comment>
<comment type="subcellular location">
    <subcellularLocation>
        <location evidence="1">Membrane</location>
        <topology evidence="1">Multi-pass membrane protein</topology>
    </subcellularLocation>
</comment>
<comment type="similarity">
    <text evidence="6">Belongs to the NALF family.</text>
</comment>
<protein>
    <submittedName>
        <fullName evidence="7">Uncharacterized protein</fullName>
    </submittedName>
</protein>
<dbReference type="SUPFAM" id="SSF48371">
    <property type="entry name" value="ARM repeat"/>
    <property type="match status" value="1"/>
</dbReference>
<dbReference type="GO" id="GO:0098703">
    <property type="term" value="P:calcium ion import across plasma membrane"/>
    <property type="evidence" value="ECO:0007669"/>
    <property type="project" value="InterPro"/>
</dbReference>
<evidence type="ECO:0000256" key="4">
    <source>
        <dbReference type="ARBA" id="ARBA00023136"/>
    </source>
</evidence>
<dbReference type="EMBL" id="JNBS01000417">
    <property type="protein sequence ID" value="OQS05769.1"/>
    <property type="molecule type" value="Genomic_DNA"/>
</dbReference>
<gene>
    <name evidence="7" type="ORF">THRCLA_02140</name>
</gene>
<dbReference type="PANTHER" id="PTHR15819:SF11">
    <property type="entry name" value="MID1, ISOFORM A"/>
    <property type="match status" value="1"/>
</dbReference>
<dbReference type="InterPro" id="IPR024338">
    <property type="entry name" value="MID1/Yam8"/>
</dbReference>
<organism evidence="7 8">
    <name type="scientific">Thraustotheca clavata</name>
    <dbReference type="NCBI Taxonomy" id="74557"/>
    <lineage>
        <taxon>Eukaryota</taxon>
        <taxon>Sar</taxon>
        <taxon>Stramenopiles</taxon>
        <taxon>Oomycota</taxon>
        <taxon>Saprolegniomycetes</taxon>
        <taxon>Saprolegniales</taxon>
        <taxon>Achlyaceae</taxon>
        <taxon>Thraustotheca</taxon>
    </lineage>
</organism>
<dbReference type="GO" id="GO:0005886">
    <property type="term" value="C:plasma membrane"/>
    <property type="evidence" value="ECO:0007669"/>
    <property type="project" value="TreeGrafter"/>
</dbReference>
<dbReference type="GO" id="GO:0015275">
    <property type="term" value="F:stretch-activated, monoatomic cation-selective, calcium channel activity"/>
    <property type="evidence" value="ECO:0007669"/>
    <property type="project" value="TreeGrafter"/>
</dbReference>
<dbReference type="Proteomes" id="UP000243217">
    <property type="component" value="Unassembled WGS sequence"/>
</dbReference>
<evidence type="ECO:0000313" key="8">
    <source>
        <dbReference type="Proteomes" id="UP000243217"/>
    </source>
</evidence>
<dbReference type="InterPro" id="IPR055288">
    <property type="entry name" value="NALCN_aux_factor_1/2"/>
</dbReference>
<evidence type="ECO:0000256" key="6">
    <source>
        <dbReference type="ARBA" id="ARBA00029445"/>
    </source>
</evidence>
<keyword evidence="5" id="KW-0325">Glycoprotein</keyword>
<dbReference type="PANTHER" id="PTHR15819">
    <property type="entry name" value="TRANSMEMBRANE PROTEIN FAM155"/>
    <property type="match status" value="1"/>
</dbReference>
<name>A0A1W0A6E4_9STRA</name>
<dbReference type="OrthoDB" id="5405745at2759"/>
<keyword evidence="4" id="KW-0472">Membrane</keyword>
<keyword evidence="3" id="KW-1133">Transmembrane helix</keyword>
<proteinExistence type="inferred from homology"/>
<dbReference type="InterPro" id="IPR011989">
    <property type="entry name" value="ARM-like"/>
</dbReference>
<keyword evidence="2" id="KW-0812">Transmembrane</keyword>
<evidence type="ECO:0000256" key="5">
    <source>
        <dbReference type="ARBA" id="ARBA00023180"/>
    </source>
</evidence>
<keyword evidence="8" id="KW-1185">Reference proteome</keyword>
<dbReference type="AlphaFoldDB" id="A0A1W0A6E4"/>